<dbReference type="RefSeq" id="WP_095505212.1">
    <property type="nucleotide sequence ID" value="NZ_BSNC01000004.1"/>
</dbReference>
<name>A0AA37RX77_9GAMM</name>
<evidence type="ECO:0000313" key="1">
    <source>
        <dbReference type="EMBL" id="GLP96352.1"/>
    </source>
</evidence>
<dbReference type="SUPFAM" id="SSF55909">
    <property type="entry name" value="Pentein"/>
    <property type="match status" value="1"/>
</dbReference>
<reference evidence="1" key="1">
    <citation type="journal article" date="2014" name="Int. J. Syst. Evol. Microbiol.">
        <title>Complete genome sequence of Corynebacterium casei LMG S-19264T (=DSM 44701T), isolated from a smear-ripened cheese.</title>
        <authorList>
            <consortium name="US DOE Joint Genome Institute (JGI-PGF)"/>
            <person name="Walter F."/>
            <person name="Albersmeier A."/>
            <person name="Kalinowski J."/>
            <person name="Ruckert C."/>
        </authorList>
    </citation>
    <scope>NUCLEOTIDE SEQUENCE</scope>
    <source>
        <strain evidence="1">NBRC 101628</strain>
    </source>
</reference>
<keyword evidence="2" id="KW-1185">Reference proteome</keyword>
<dbReference type="AlphaFoldDB" id="A0AA37RX77"/>
<gene>
    <name evidence="1" type="ORF">GCM10007895_16580</name>
</gene>
<protein>
    <submittedName>
        <fullName evidence="1">Uncharacterized protein</fullName>
    </submittedName>
</protein>
<evidence type="ECO:0000313" key="2">
    <source>
        <dbReference type="Proteomes" id="UP001161422"/>
    </source>
</evidence>
<reference evidence="1" key="2">
    <citation type="submission" date="2023-01" db="EMBL/GenBank/DDBJ databases">
        <title>Draft genome sequence of Paraferrimonas sedimenticola strain NBRC 101628.</title>
        <authorList>
            <person name="Sun Q."/>
            <person name="Mori K."/>
        </authorList>
    </citation>
    <scope>NUCLEOTIDE SEQUENCE</scope>
    <source>
        <strain evidence="1">NBRC 101628</strain>
    </source>
</reference>
<dbReference type="Gene3D" id="3.75.10.10">
    <property type="entry name" value="L-arginine/glycine Amidinotransferase, Chain A"/>
    <property type="match status" value="1"/>
</dbReference>
<comment type="caution">
    <text evidence="1">The sequence shown here is derived from an EMBL/GenBank/DDBJ whole genome shotgun (WGS) entry which is preliminary data.</text>
</comment>
<dbReference type="EMBL" id="BSNC01000004">
    <property type="protein sequence ID" value="GLP96352.1"/>
    <property type="molecule type" value="Genomic_DNA"/>
</dbReference>
<accession>A0AA37RX77</accession>
<sequence>MSNPSVRDLAYNPLHKPEDKKEQWDVYNKMWEEQVEGKGLKMFCDWAGAPLKAAIVGDPFSIFGPDPDSAELKALIADNTDEEFKAAWKRRAGKHFRDCDPVLYEKIVNEIAARDEAYEQAGITIIRNKLGWYPDEIENFNKSWGGSKFLSIYGGGYWIVLRNLWTRAKSPGVYGQEAAASAAVAGIVKEDPDARLYPAPSKEPNPMAPSGGVFGFDQADYRLFPNKQLVWHFATADKANIAHDIDPHLVSGGVPMGKDMYGRVFDDYGFKQEVVWFDSRLTYHHDCLHMNLVEGMCGLPDVEGWGYLTDTPKAIDGWKILPIPLEDQQRGAMNGVTTGTGQYFIDDSCTKSMKILEENGIEPIPVPYQNTWDTFHSGIDCSDSSIWRAYD</sequence>
<organism evidence="1 2">
    <name type="scientific">Paraferrimonas sedimenticola</name>
    <dbReference type="NCBI Taxonomy" id="375674"/>
    <lineage>
        <taxon>Bacteria</taxon>
        <taxon>Pseudomonadati</taxon>
        <taxon>Pseudomonadota</taxon>
        <taxon>Gammaproteobacteria</taxon>
        <taxon>Alteromonadales</taxon>
        <taxon>Ferrimonadaceae</taxon>
        <taxon>Paraferrimonas</taxon>
    </lineage>
</organism>
<dbReference type="Proteomes" id="UP001161422">
    <property type="component" value="Unassembled WGS sequence"/>
</dbReference>
<proteinExistence type="predicted"/>